<name>A0ABP7M2C3_9ACTN</name>
<evidence type="ECO:0000313" key="3">
    <source>
        <dbReference type="Proteomes" id="UP001501000"/>
    </source>
</evidence>
<comment type="caution">
    <text evidence="2">The sequence shown here is derived from an EMBL/GenBank/DDBJ whole genome shotgun (WGS) entry which is preliminary data.</text>
</comment>
<dbReference type="Proteomes" id="UP001501000">
    <property type="component" value="Unassembled WGS sequence"/>
</dbReference>
<organism evidence="2 3">
    <name type="scientific">Streptomyces gulbargensis</name>
    <dbReference type="NCBI Taxonomy" id="364901"/>
    <lineage>
        <taxon>Bacteria</taxon>
        <taxon>Bacillati</taxon>
        <taxon>Actinomycetota</taxon>
        <taxon>Actinomycetes</taxon>
        <taxon>Kitasatosporales</taxon>
        <taxon>Streptomycetaceae</taxon>
        <taxon>Streptomyces</taxon>
    </lineage>
</organism>
<evidence type="ECO:0000313" key="2">
    <source>
        <dbReference type="EMBL" id="GAA3910587.1"/>
    </source>
</evidence>
<feature type="compositionally biased region" description="Basic and acidic residues" evidence="1">
    <location>
        <begin position="50"/>
        <end position="69"/>
    </location>
</feature>
<protein>
    <submittedName>
        <fullName evidence="2">Uncharacterized protein</fullName>
    </submittedName>
</protein>
<reference evidence="3" key="1">
    <citation type="journal article" date="2019" name="Int. J. Syst. Evol. Microbiol.">
        <title>The Global Catalogue of Microorganisms (GCM) 10K type strain sequencing project: providing services to taxonomists for standard genome sequencing and annotation.</title>
        <authorList>
            <consortium name="The Broad Institute Genomics Platform"/>
            <consortium name="The Broad Institute Genome Sequencing Center for Infectious Disease"/>
            <person name="Wu L."/>
            <person name="Ma J."/>
        </authorList>
    </citation>
    <scope>NUCLEOTIDE SEQUENCE [LARGE SCALE GENOMIC DNA]</scope>
    <source>
        <strain evidence="3">JCM 16956</strain>
    </source>
</reference>
<gene>
    <name evidence="2" type="ORF">GCM10022244_20740</name>
</gene>
<keyword evidence="3" id="KW-1185">Reference proteome</keyword>
<accession>A0ABP7M2C3</accession>
<sequence length="84" mass="9151">MDAALTAVAGTLPGVIARHWFQGRALFRVQPVCDDPEVRRLAEAAFEEPPCTHEAADAQERTRRSDRAKQAPARFVTAAAPGPR</sequence>
<dbReference type="EMBL" id="BAABAJ010000005">
    <property type="protein sequence ID" value="GAA3910587.1"/>
    <property type="molecule type" value="Genomic_DNA"/>
</dbReference>
<proteinExistence type="predicted"/>
<evidence type="ECO:0000256" key="1">
    <source>
        <dbReference type="SAM" id="MobiDB-lite"/>
    </source>
</evidence>
<feature type="region of interest" description="Disordered" evidence="1">
    <location>
        <begin position="50"/>
        <end position="84"/>
    </location>
</feature>